<feature type="region of interest" description="Disordered" evidence="1">
    <location>
        <begin position="140"/>
        <end position="172"/>
    </location>
</feature>
<reference evidence="2" key="1">
    <citation type="journal article" date="2020" name="bioRxiv">
        <title>Hybrid origin of Populus tomentosa Carr. identified through genome sequencing and phylogenomic analysis.</title>
        <authorList>
            <person name="An X."/>
            <person name="Gao K."/>
            <person name="Chen Z."/>
            <person name="Li J."/>
            <person name="Yang X."/>
            <person name="Yang X."/>
            <person name="Zhou J."/>
            <person name="Guo T."/>
            <person name="Zhao T."/>
            <person name="Huang S."/>
            <person name="Miao D."/>
            <person name="Khan W.U."/>
            <person name="Rao P."/>
            <person name="Ye M."/>
            <person name="Lei B."/>
            <person name="Liao W."/>
            <person name="Wang J."/>
            <person name="Ji L."/>
            <person name="Li Y."/>
            <person name="Guo B."/>
            <person name="Mustafa N.S."/>
            <person name="Li S."/>
            <person name="Yun Q."/>
            <person name="Keller S.R."/>
            <person name="Mao J."/>
            <person name="Zhang R."/>
            <person name="Strauss S.H."/>
        </authorList>
    </citation>
    <scope>NUCLEOTIDE SEQUENCE</scope>
    <source>
        <strain evidence="2">GM15</strain>
        <tissue evidence="2">Leaf</tissue>
    </source>
</reference>
<evidence type="ECO:0008006" key="4">
    <source>
        <dbReference type="Google" id="ProtNLM"/>
    </source>
</evidence>
<keyword evidence="3" id="KW-1185">Reference proteome</keyword>
<organism evidence="2 3">
    <name type="scientific">Populus tomentosa</name>
    <name type="common">Chinese white poplar</name>
    <dbReference type="NCBI Taxonomy" id="118781"/>
    <lineage>
        <taxon>Eukaryota</taxon>
        <taxon>Viridiplantae</taxon>
        <taxon>Streptophyta</taxon>
        <taxon>Embryophyta</taxon>
        <taxon>Tracheophyta</taxon>
        <taxon>Spermatophyta</taxon>
        <taxon>Magnoliopsida</taxon>
        <taxon>eudicotyledons</taxon>
        <taxon>Gunneridae</taxon>
        <taxon>Pentapetalae</taxon>
        <taxon>rosids</taxon>
        <taxon>fabids</taxon>
        <taxon>Malpighiales</taxon>
        <taxon>Salicaceae</taxon>
        <taxon>Saliceae</taxon>
        <taxon>Populus</taxon>
    </lineage>
</organism>
<protein>
    <recommendedName>
        <fullName evidence="4">Pentatricopeptide repeat-containing protein</fullName>
    </recommendedName>
</protein>
<accession>A0A8X7YNS1</accession>
<dbReference type="OrthoDB" id="1711359at2759"/>
<proteinExistence type="predicted"/>
<evidence type="ECO:0000313" key="3">
    <source>
        <dbReference type="Proteomes" id="UP000886885"/>
    </source>
</evidence>
<sequence>MEHSRTDLSLDIFEMMVEKGYTPNETNYTIIVEGIAHEEEKKLAAEVLKELLLRQVMRRNTAKRLVLQYNLEALLKFVLTFRSRLENQEFCILKLKEIVTTLECVECFENEEGAQLTRTEEIRATLADWGRKEAVGFRETMGEGEVGTGSAGSNGSEELGLPSGAMEKKVPC</sequence>
<evidence type="ECO:0000256" key="1">
    <source>
        <dbReference type="SAM" id="MobiDB-lite"/>
    </source>
</evidence>
<dbReference type="EMBL" id="JAAWWB010000024">
    <property type="protein sequence ID" value="KAG6753255.1"/>
    <property type="molecule type" value="Genomic_DNA"/>
</dbReference>
<dbReference type="Proteomes" id="UP000886885">
    <property type="component" value="Chromosome 12D"/>
</dbReference>
<name>A0A8X7YNS1_POPTO</name>
<gene>
    <name evidence="2" type="ORF">POTOM_043305</name>
</gene>
<dbReference type="AlphaFoldDB" id="A0A8X7YNS1"/>
<evidence type="ECO:0000313" key="2">
    <source>
        <dbReference type="EMBL" id="KAG6753255.1"/>
    </source>
</evidence>
<comment type="caution">
    <text evidence="2">The sequence shown here is derived from an EMBL/GenBank/DDBJ whole genome shotgun (WGS) entry which is preliminary data.</text>
</comment>